<dbReference type="Pfam" id="PF08002">
    <property type="entry name" value="DUF1697"/>
    <property type="match status" value="1"/>
</dbReference>
<dbReference type="Gene3D" id="3.30.70.1280">
    <property type="entry name" value="SP0830-like domains"/>
    <property type="match status" value="1"/>
</dbReference>
<proteinExistence type="predicted"/>
<protein>
    <submittedName>
        <fullName evidence="1">DUF1697 domain-containing protein</fullName>
    </submittedName>
</protein>
<evidence type="ECO:0000313" key="1">
    <source>
        <dbReference type="EMBL" id="XBO43399.1"/>
    </source>
</evidence>
<dbReference type="AlphaFoldDB" id="A0AAU7JTF2"/>
<dbReference type="EMBL" id="CP157483">
    <property type="protein sequence ID" value="XBO43399.1"/>
    <property type="molecule type" value="Genomic_DNA"/>
</dbReference>
<dbReference type="PANTHER" id="PTHR36439">
    <property type="entry name" value="BLL4334 PROTEIN"/>
    <property type="match status" value="1"/>
</dbReference>
<dbReference type="PANTHER" id="PTHR36439:SF1">
    <property type="entry name" value="DUF1697 DOMAIN-CONTAINING PROTEIN"/>
    <property type="match status" value="1"/>
</dbReference>
<dbReference type="PIRSF" id="PIRSF008502">
    <property type="entry name" value="UCP008502"/>
    <property type="match status" value="1"/>
</dbReference>
<sequence>MSAYVVFLRAVNVGGRKLAMADARKVLEDNGFTDVESHIQTGNFLVSTPMRSLGKVELAVGKALGEHAGYDIVAIARQPAELTALVGAVDAVPVSLEGEQSRYVSFCVSAPPAAKAAELDAWDTPGERAHVMGKDVLLEFALPFHTAKLTGPRIEKVLGVAGTARNMTVVRALAQKWGN</sequence>
<accession>A0AAU7JTF2</accession>
<name>A0AAU7JTF2_9MICO</name>
<reference evidence="1" key="1">
    <citation type="submission" date="2024-05" db="EMBL/GenBank/DDBJ databases">
        <authorList>
            <person name="Kim S."/>
            <person name="Heo J."/>
            <person name="Choi H."/>
            <person name="Choi Y."/>
            <person name="Kwon S.-W."/>
            <person name="Kim Y."/>
        </authorList>
    </citation>
    <scope>NUCLEOTIDE SEQUENCE</scope>
    <source>
        <strain evidence="1">KACC 23699</strain>
    </source>
</reference>
<organism evidence="1">
    <name type="scientific">Pedococcus sp. KACC 23699</name>
    <dbReference type="NCBI Taxonomy" id="3149228"/>
    <lineage>
        <taxon>Bacteria</taxon>
        <taxon>Bacillati</taxon>
        <taxon>Actinomycetota</taxon>
        <taxon>Actinomycetes</taxon>
        <taxon>Micrococcales</taxon>
        <taxon>Intrasporangiaceae</taxon>
        <taxon>Pedococcus</taxon>
    </lineage>
</organism>
<gene>
    <name evidence="1" type="ORF">ABEG17_17825</name>
</gene>
<dbReference type="RefSeq" id="WP_406830837.1">
    <property type="nucleotide sequence ID" value="NZ_CP157483.1"/>
</dbReference>
<dbReference type="InterPro" id="IPR012545">
    <property type="entry name" value="DUF1697"/>
</dbReference>
<dbReference type="SUPFAM" id="SSF160379">
    <property type="entry name" value="SP0830-like"/>
    <property type="match status" value="1"/>
</dbReference>